<feature type="region of interest" description="Disordered" evidence="1">
    <location>
        <begin position="281"/>
        <end position="305"/>
    </location>
</feature>
<name>A0A212KBJ0_9PROT</name>
<feature type="compositionally biased region" description="Low complexity" evidence="1">
    <location>
        <begin position="234"/>
        <end position="243"/>
    </location>
</feature>
<organism evidence="2">
    <name type="scientific">uncultured Alphaproteobacteria bacterium</name>
    <dbReference type="NCBI Taxonomy" id="91750"/>
    <lineage>
        <taxon>Bacteria</taxon>
        <taxon>Pseudomonadati</taxon>
        <taxon>Pseudomonadota</taxon>
        <taxon>Alphaproteobacteria</taxon>
        <taxon>environmental samples</taxon>
    </lineage>
</organism>
<evidence type="ECO:0000256" key="1">
    <source>
        <dbReference type="SAM" id="MobiDB-lite"/>
    </source>
</evidence>
<proteinExistence type="predicted"/>
<reference evidence="2" key="1">
    <citation type="submission" date="2016-04" db="EMBL/GenBank/DDBJ databases">
        <authorList>
            <person name="Evans L.H."/>
            <person name="Alamgir A."/>
            <person name="Owens N."/>
            <person name="Weber N.D."/>
            <person name="Virtaneva K."/>
            <person name="Barbian K."/>
            <person name="Babar A."/>
            <person name="Rosenke K."/>
        </authorList>
    </citation>
    <scope>NUCLEOTIDE SEQUENCE</scope>
    <source>
        <strain evidence="2">86</strain>
    </source>
</reference>
<sequence>MLTDATTPAYTPPRDALNVTPRADIRMSNADDAAAGESEFSLVGDGEFTFWDFLDVINPLQHIPIVNGIYRELTGDTIKPVMKLAGGALFGGPIGLGLAAVDVGVEGTTGKDTGQHVAALFDDVDDPRGTAYRLYNDAHTDNAWRDDPEGLAKAEAMLAALDRTDAQTSADANAMVALPALTVVPAQALPEADAPADALEATGETPALTPWDAPAPAAAGKAFPMPDRRHTGGPKPVAAAPPKSADEVAPGLSASAMEAAGLTPDAVREVLRAHGQAQAEDAALAAQPAAKPAAKPGRTAAPDPEEPLWFFDRMNSALDKYRAAQGLAPAAGAIQ</sequence>
<feature type="region of interest" description="Disordered" evidence="1">
    <location>
        <begin position="224"/>
        <end position="248"/>
    </location>
</feature>
<dbReference type="EMBL" id="FLUO01000001">
    <property type="protein sequence ID" value="SBW09063.1"/>
    <property type="molecule type" value="Genomic_DNA"/>
</dbReference>
<accession>A0A212KBJ0</accession>
<gene>
    <name evidence="2" type="ORF">KL86APRO_12507</name>
</gene>
<protein>
    <submittedName>
        <fullName evidence="2">Uncharacterized protein</fullName>
    </submittedName>
</protein>
<feature type="compositionally biased region" description="Low complexity" evidence="1">
    <location>
        <begin position="281"/>
        <end position="302"/>
    </location>
</feature>
<dbReference type="AlphaFoldDB" id="A0A212KBJ0"/>
<evidence type="ECO:0000313" key="2">
    <source>
        <dbReference type="EMBL" id="SBW09063.1"/>
    </source>
</evidence>